<dbReference type="RefSeq" id="WP_206582138.1">
    <property type="nucleotide sequence ID" value="NZ_JAFJZZ010000002.1"/>
</dbReference>
<evidence type="ECO:0000313" key="13">
    <source>
        <dbReference type="Proteomes" id="UP000664545"/>
    </source>
</evidence>
<evidence type="ECO:0000256" key="2">
    <source>
        <dbReference type="ARBA" id="ARBA00008711"/>
    </source>
</evidence>
<dbReference type="GO" id="GO:0005737">
    <property type="term" value="C:cytoplasm"/>
    <property type="evidence" value="ECO:0007669"/>
    <property type="project" value="UniProtKB-SubCell"/>
</dbReference>
<dbReference type="AlphaFoldDB" id="A0A939D914"/>
<evidence type="ECO:0000256" key="6">
    <source>
        <dbReference type="ARBA" id="ARBA00022763"/>
    </source>
</evidence>
<dbReference type="HAMAP" id="MF_00772">
    <property type="entry name" value="OGT"/>
    <property type="match status" value="1"/>
</dbReference>
<keyword evidence="7 9" id="KW-0234">DNA repair</keyword>
<feature type="domain" description="Methylguanine DNA methyltransferase ribonuclease-like" evidence="11">
    <location>
        <begin position="6"/>
        <end position="69"/>
    </location>
</feature>
<feature type="active site" description="Nucleophile; methyl group acceptor" evidence="9">
    <location>
        <position position="124"/>
    </location>
</feature>
<name>A0A939D914_CLOAM</name>
<dbReference type="InterPro" id="IPR008332">
    <property type="entry name" value="MethylG_MeTrfase_N"/>
</dbReference>
<reference evidence="12" key="1">
    <citation type="submission" date="2021-02" db="EMBL/GenBank/DDBJ databases">
        <title>Abyssanaerobacter marinus gen.nov., sp., nov, anaerobic bacterium isolated from the Onnuri vent field of Indian Ocean and suggestion of Mogibacteriaceae fam. nov., and proposal of reclassification of ambiguous this family's genus member.</title>
        <authorList>
            <person name="Kim Y.J."/>
            <person name="Yang J.-A."/>
        </authorList>
    </citation>
    <scope>NUCLEOTIDE SEQUENCE</scope>
    <source>
        <strain evidence="12">DSM 2634</strain>
    </source>
</reference>
<dbReference type="Gene3D" id="1.10.10.10">
    <property type="entry name" value="Winged helix-like DNA-binding domain superfamily/Winged helix DNA-binding domain"/>
    <property type="match status" value="1"/>
</dbReference>
<evidence type="ECO:0000259" key="11">
    <source>
        <dbReference type="Pfam" id="PF02870"/>
    </source>
</evidence>
<dbReference type="InterPro" id="IPR036388">
    <property type="entry name" value="WH-like_DNA-bd_sf"/>
</dbReference>
<evidence type="ECO:0000256" key="4">
    <source>
        <dbReference type="ARBA" id="ARBA00022603"/>
    </source>
</evidence>
<dbReference type="CDD" id="cd06445">
    <property type="entry name" value="ATase"/>
    <property type="match status" value="1"/>
</dbReference>
<dbReference type="InterPro" id="IPR001497">
    <property type="entry name" value="MethylDNA_cys_MeTrfase_AS"/>
</dbReference>
<dbReference type="NCBIfam" id="TIGR00589">
    <property type="entry name" value="ogt"/>
    <property type="match status" value="1"/>
</dbReference>
<dbReference type="FunFam" id="1.10.10.10:FF:000214">
    <property type="entry name" value="Methylated-DNA--protein-cysteine methyltransferase"/>
    <property type="match status" value="1"/>
</dbReference>
<dbReference type="InterPro" id="IPR014048">
    <property type="entry name" value="MethylDNA_cys_MeTrfase_DNA-bd"/>
</dbReference>
<dbReference type="InterPro" id="IPR036217">
    <property type="entry name" value="MethylDNA_cys_MeTrfase_DNAb"/>
</dbReference>
<dbReference type="EMBL" id="JAFJZZ010000002">
    <property type="protein sequence ID" value="MBN7773315.1"/>
    <property type="molecule type" value="Genomic_DNA"/>
</dbReference>
<dbReference type="SUPFAM" id="SSF53155">
    <property type="entry name" value="Methylated DNA-protein cysteine methyltransferase domain"/>
    <property type="match status" value="1"/>
</dbReference>
<keyword evidence="3 9" id="KW-0963">Cytoplasm</keyword>
<evidence type="ECO:0000256" key="9">
    <source>
        <dbReference type="HAMAP-Rule" id="MF_00772"/>
    </source>
</evidence>
<dbReference type="SUPFAM" id="SSF46767">
    <property type="entry name" value="Methylated DNA-protein cysteine methyltransferase, C-terminal domain"/>
    <property type="match status" value="1"/>
</dbReference>
<organism evidence="12 13">
    <name type="scientific">Clostridium aminobutyricum</name>
    <dbReference type="NCBI Taxonomy" id="33953"/>
    <lineage>
        <taxon>Bacteria</taxon>
        <taxon>Bacillati</taxon>
        <taxon>Bacillota</taxon>
        <taxon>Clostridia</taxon>
        <taxon>Eubacteriales</taxon>
        <taxon>Clostridiaceae</taxon>
        <taxon>Clostridium</taxon>
    </lineage>
</organism>
<dbReference type="GO" id="GO:0003908">
    <property type="term" value="F:methylated-DNA-[protein]-cysteine S-methyltransferase activity"/>
    <property type="evidence" value="ECO:0007669"/>
    <property type="project" value="UniProtKB-UniRule"/>
</dbReference>
<comment type="miscellaneous">
    <text evidence="9">This enzyme catalyzes only one turnover and therefore is not strictly catalytic. According to one definition, an enzyme is a biocatalyst that acts repeatedly and over many reaction cycles.</text>
</comment>
<accession>A0A939D914</accession>
<keyword evidence="4 9" id="KW-0489">Methyltransferase</keyword>
<evidence type="ECO:0000313" key="12">
    <source>
        <dbReference type="EMBL" id="MBN7773315.1"/>
    </source>
</evidence>
<dbReference type="InterPro" id="IPR036631">
    <property type="entry name" value="MGMT_N_sf"/>
</dbReference>
<comment type="catalytic activity">
    <reaction evidence="1 9">
        <text>a 4-O-methyl-thymidine in DNA + L-cysteinyl-[protein] = a thymidine in DNA + S-methyl-L-cysteinyl-[protein]</text>
        <dbReference type="Rhea" id="RHEA:53428"/>
        <dbReference type="Rhea" id="RHEA-COMP:10131"/>
        <dbReference type="Rhea" id="RHEA-COMP:10132"/>
        <dbReference type="Rhea" id="RHEA-COMP:13555"/>
        <dbReference type="Rhea" id="RHEA-COMP:13556"/>
        <dbReference type="ChEBI" id="CHEBI:29950"/>
        <dbReference type="ChEBI" id="CHEBI:82612"/>
        <dbReference type="ChEBI" id="CHEBI:137386"/>
        <dbReference type="ChEBI" id="CHEBI:137387"/>
        <dbReference type="EC" id="2.1.1.63"/>
    </reaction>
</comment>
<dbReference type="Proteomes" id="UP000664545">
    <property type="component" value="Unassembled WGS sequence"/>
</dbReference>
<dbReference type="PANTHER" id="PTHR10815">
    <property type="entry name" value="METHYLATED-DNA--PROTEIN-CYSTEINE METHYLTRANSFERASE"/>
    <property type="match status" value="1"/>
</dbReference>
<sequence>MKNLFYYETIVGTIGIAEENGFLTDLFFGEENAPENSVQKESPLLKEAVRQLKEYFTGSRKNFDLPLAPQGTDFQKRDWKALQEIPYGATVSYLDIAQKIGCPKGARAVGLANNRNPISIIIPCHRVIGKNGKLVGYGGGVDKKIKLLELEGAAFKK</sequence>
<evidence type="ECO:0000256" key="7">
    <source>
        <dbReference type="ARBA" id="ARBA00023204"/>
    </source>
</evidence>
<evidence type="ECO:0000256" key="8">
    <source>
        <dbReference type="ARBA" id="ARBA00049348"/>
    </source>
</evidence>
<dbReference type="InterPro" id="IPR023546">
    <property type="entry name" value="MGMT"/>
</dbReference>
<dbReference type="PROSITE" id="PS00374">
    <property type="entry name" value="MGMT"/>
    <property type="match status" value="1"/>
</dbReference>
<evidence type="ECO:0000256" key="5">
    <source>
        <dbReference type="ARBA" id="ARBA00022679"/>
    </source>
</evidence>
<dbReference type="Pfam" id="PF01035">
    <property type="entry name" value="DNA_binding_1"/>
    <property type="match status" value="1"/>
</dbReference>
<dbReference type="Pfam" id="PF02870">
    <property type="entry name" value="Methyltransf_1N"/>
    <property type="match status" value="1"/>
</dbReference>
<dbReference type="EC" id="2.1.1.63" evidence="9"/>
<feature type="domain" description="Methylated-DNA-[protein]-cysteine S-methyltransferase DNA binding" evidence="10">
    <location>
        <begin position="73"/>
        <end position="153"/>
    </location>
</feature>
<evidence type="ECO:0000256" key="3">
    <source>
        <dbReference type="ARBA" id="ARBA00022490"/>
    </source>
</evidence>
<evidence type="ECO:0000256" key="1">
    <source>
        <dbReference type="ARBA" id="ARBA00001286"/>
    </source>
</evidence>
<dbReference type="PANTHER" id="PTHR10815:SF5">
    <property type="entry name" value="METHYLATED-DNA--PROTEIN-CYSTEINE METHYLTRANSFERASE"/>
    <property type="match status" value="1"/>
</dbReference>
<keyword evidence="13" id="KW-1185">Reference proteome</keyword>
<evidence type="ECO:0000259" key="10">
    <source>
        <dbReference type="Pfam" id="PF01035"/>
    </source>
</evidence>
<keyword evidence="5 9" id="KW-0808">Transferase</keyword>
<proteinExistence type="inferred from homology"/>
<dbReference type="GO" id="GO:0006307">
    <property type="term" value="P:DNA alkylation repair"/>
    <property type="evidence" value="ECO:0007669"/>
    <property type="project" value="UniProtKB-UniRule"/>
</dbReference>
<comment type="similarity">
    <text evidence="2 9">Belongs to the MGMT family.</text>
</comment>
<comment type="caution">
    <text evidence="12">The sequence shown here is derived from an EMBL/GenBank/DDBJ whole genome shotgun (WGS) entry which is preliminary data.</text>
</comment>
<comment type="subcellular location">
    <subcellularLocation>
        <location evidence="9">Cytoplasm</location>
    </subcellularLocation>
</comment>
<dbReference type="Gene3D" id="3.30.160.70">
    <property type="entry name" value="Methylated DNA-protein cysteine methyltransferase domain"/>
    <property type="match status" value="1"/>
</dbReference>
<comment type="function">
    <text evidence="9">Involved in the cellular defense against the biological effects of O6-methylguanine (O6-MeG) and O4-methylthymine (O4-MeT) in DNA. Repairs the methylated nucleobase in DNA by stoichiometrically transferring the methyl group to a cysteine residue in the enzyme. This is a suicide reaction: the enzyme is irreversibly inactivated.</text>
</comment>
<dbReference type="GO" id="GO:0032259">
    <property type="term" value="P:methylation"/>
    <property type="evidence" value="ECO:0007669"/>
    <property type="project" value="UniProtKB-KW"/>
</dbReference>
<keyword evidence="6 9" id="KW-0227">DNA damage</keyword>
<protein>
    <recommendedName>
        <fullName evidence="9">Methylated-DNA--protein-cysteine methyltransferase</fullName>
        <ecNumber evidence="9">2.1.1.63</ecNumber>
    </recommendedName>
    <alternativeName>
        <fullName evidence="9">6-O-methylguanine-DNA methyltransferase</fullName>
        <shortName evidence="9">MGMT</shortName>
    </alternativeName>
    <alternativeName>
        <fullName evidence="9">O-6-methylguanine-DNA-alkyltransferase</fullName>
    </alternativeName>
</protein>
<gene>
    <name evidence="12" type="ORF">JYB65_08075</name>
</gene>
<comment type="catalytic activity">
    <reaction evidence="8 9">
        <text>a 6-O-methyl-2'-deoxyguanosine in DNA + L-cysteinyl-[protein] = S-methyl-L-cysteinyl-[protein] + a 2'-deoxyguanosine in DNA</text>
        <dbReference type="Rhea" id="RHEA:24000"/>
        <dbReference type="Rhea" id="RHEA-COMP:10131"/>
        <dbReference type="Rhea" id="RHEA-COMP:10132"/>
        <dbReference type="Rhea" id="RHEA-COMP:11367"/>
        <dbReference type="Rhea" id="RHEA-COMP:11368"/>
        <dbReference type="ChEBI" id="CHEBI:29950"/>
        <dbReference type="ChEBI" id="CHEBI:82612"/>
        <dbReference type="ChEBI" id="CHEBI:85445"/>
        <dbReference type="ChEBI" id="CHEBI:85448"/>
        <dbReference type="EC" id="2.1.1.63"/>
    </reaction>
</comment>